<evidence type="ECO:0000313" key="1">
    <source>
        <dbReference type="EMBL" id="GGD81769.1"/>
    </source>
</evidence>
<sequence>MGAAANICSMSDKSQIETSLGPVWITRFENGDISVWSPPRSEQADLVADILKGRAAWKPKYRAWFVPPVHVETVLAELENA</sequence>
<gene>
    <name evidence="1" type="ORF">GCM10010990_34640</name>
</gene>
<dbReference type="EMBL" id="BMIP01000011">
    <property type="protein sequence ID" value="GGD81769.1"/>
    <property type="molecule type" value="Genomic_DNA"/>
</dbReference>
<name>A0A916Z9T8_9SPHN</name>
<reference evidence="1" key="2">
    <citation type="submission" date="2020-09" db="EMBL/GenBank/DDBJ databases">
        <authorList>
            <person name="Sun Q."/>
            <person name="Zhou Y."/>
        </authorList>
    </citation>
    <scope>NUCLEOTIDE SEQUENCE</scope>
    <source>
        <strain evidence="1">CGMCC 1.15360</strain>
    </source>
</reference>
<keyword evidence="2" id="KW-1185">Reference proteome</keyword>
<evidence type="ECO:0000313" key="2">
    <source>
        <dbReference type="Proteomes" id="UP000612349"/>
    </source>
</evidence>
<comment type="caution">
    <text evidence="1">The sequence shown here is derived from an EMBL/GenBank/DDBJ whole genome shotgun (WGS) entry which is preliminary data.</text>
</comment>
<reference evidence="1" key="1">
    <citation type="journal article" date="2014" name="Int. J. Syst. Evol. Microbiol.">
        <title>Complete genome sequence of Corynebacterium casei LMG S-19264T (=DSM 44701T), isolated from a smear-ripened cheese.</title>
        <authorList>
            <consortium name="US DOE Joint Genome Institute (JGI-PGF)"/>
            <person name="Walter F."/>
            <person name="Albersmeier A."/>
            <person name="Kalinowski J."/>
            <person name="Ruckert C."/>
        </authorList>
    </citation>
    <scope>NUCLEOTIDE SEQUENCE</scope>
    <source>
        <strain evidence="1">CGMCC 1.15360</strain>
    </source>
</reference>
<dbReference type="AlphaFoldDB" id="A0A916Z9T8"/>
<dbReference type="Proteomes" id="UP000612349">
    <property type="component" value="Unassembled WGS sequence"/>
</dbReference>
<organism evidence="1 2">
    <name type="scientific">Croceicoccus mobilis</name>
    <dbReference type="NCBI Taxonomy" id="1703339"/>
    <lineage>
        <taxon>Bacteria</taxon>
        <taxon>Pseudomonadati</taxon>
        <taxon>Pseudomonadota</taxon>
        <taxon>Alphaproteobacteria</taxon>
        <taxon>Sphingomonadales</taxon>
        <taxon>Erythrobacteraceae</taxon>
        <taxon>Croceicoccus</taxon>
    </lineage>
</organism>
<accession>A0A916Z9T8</accession>
<proteinExistence type="predicted"/>
<protein>
    <submittedName>
        <fullName evidence="1">Uncharacterized protein</fullName>
    </submittedName>
</protein>